<reference evidence="1" key="1">
    <citation type="submission" date="2014-12" db="EMBL/GenBank/DDBJ databases">
        <title>Insight into the proteome of Arion vulgaris.</title>
        <authorList>
            <person name="Aradska J."/>
            <person name="Bulat T."/>
            <person name="Smidak R."/>
            <person name="Sarate P."/>
            <person name="Gangsoo J."/>
            <person name="Sialana F."/>
            <person name="Bilban M."/>
            <person name="Lubec G."/>
        </authorList>
    </citation>
    <scope>NUCLEOTIDE SEQUENCE</scope>
    <source>
        <tissue evidence="1">Skin</tissue>
    </source>
</reference>
<dbReference type="EMBL" id="HACG01049938">
    <property type="protein sequence ID" value="CEK96803.1"/>
    <property type="molecule type" value="Transcribed_RNA"/>
</dbReference>
<organism evidence="1">
    <name type="scientific">Arion vulgaris</name>
    <dbReference type="NCBI Taxonomy" id="1028688"/>
    <lineage>
        <taxon>Eukaryota</taxon>
        <taxon>Metazoa</taxon>
        <taxon>Spiralia</taxon>
        <taxon>Lophotrochozoa</taxon>
        <taxon>Mollusca</taxon>
        <taxon>Gastropoda</taxon>
        <taxon>Heterobranchia</taxon>
        <taxon>Euthyneura</taxon>
        <taxon>Panpulmonata</taxon>
        <taxon>Eupulmonata</taxon>
        <taxon>Stylommatophora</taxon>
        <taxon>Helicina</taxon>
        <taxon>Arionoidea</taxon>
        <taxon>Arionidae</taxon>
        <taxon>Arion</taxon>
    </lineage>
</organism>
<protein>
    <submittedName>
        <fullName evidence="1">Uncharacterized protein</fullName>
    </submittedName>
</protein>
<sequence>LLLKLAKITPHTDDMFQQLVTNCIHDLSSNSRFHWKILFKDNFFNLCVSFLYFMKIVTS</sequence>
<proteinExistence type="predicted"/>
<accession>A0A0B7BUW4</accession>
<dbReference type="AlphaFoldDB" id="A0A0B7BUW4"/>
<gene>
    <name evidence="1" type="primary">ORF213511</name>
</gene>
<name>A0A0B7BUW4_9EUPU</name>
<evidence type="ECO:0000313" key="1">
    <source>
        <dbReference type="EMBL" id="CEK96803.1"/>
    </source>
</evidence>
<feature type="non-terminal residue" evidence="1">
    <location>
        <position position="1"/>
    </location>
</feature>